<dbReference type="EMBL" id="CAJNOU010009149">
    <property type="protein sequence ID" value="CAF1544051.1"/>
    <property type="molecule type" value="Genomic_DNA"/>
</dbReference>
<name>A0A815W6U6_9BILA</name>
<dbReference type="Proteomes" id="UP000663889">
    <property type="component" value="Unassembled WGS sequence"/>
</dbReference>
<sequence>MKRNQSWRKNVRMTSQLLSITFFYLALWLPHCILASFPLYAMPATTITARFLKTEYFENFLSIFICVCPFIVLIGLSKLHEKIKQVFLLRWNTRIAVAPFVLNLTPIETLLGQSEIVTLTANFRSTTNP</sequence>
<keyword evidence="1" id="KW-1133">Transmembrane helix</keyword>
<evidence type="ECO:0000256" key="1">
    <source>
        <dbReference type="SAM" id="Phobius"/>
    </source>
</evidence>
<evidence type="ECO:0000313" key="3">
    <source>
        <dbReference type="Proteomes" id="UP000663889"/>
    </source>
</evidence>
<reference evidence="2" key="1">
    <citation type="submission" date="2021-02" db="EMBL/GenBank/DDBJ databases">
        <authorList>
            <person name="Nowell W R."/>
        </authorList>
    </citation>
    <scope>NUCLEOTIDE SEQUENCE</scope>
</reference>
<accession>A0A815W6U6</accession>
<feature type="non-terminal residue" evidence="2">
    <location>
        <position position="1"/>
    </location>
</feature>
<proteinExistence type="predicted"/>
<dbReference type="SUPFAM" id="SSF81321">
    <property type="entry name" value="Family A G protein-coupled receptor-like"/>
    <property type="match status" value="1"/>
</dbReference>
<dbReference type="AlphaFoldDB" id="A0A815W6U6"/>
<evidence type="ECO:0000313" key="2">
    <source>
        <dbReference type="EMBL" id="CAF1544051.1"/>
    </source>
</evidence>
<gene>
    <name evidence="2" type="ORF">SEV965_LOCUS38304</name>
</gene>
<protein>
    <submittedName>
        <fullName evidence="2">Uncharacterized protein</fullName>
    </submittedName>
</protein>
<comment type="caution">
    <text evidence="2">The sequence shown here is derived from an EMBL/GenBank/DDBJ whole genome shotgun (WGS) entry which is preliminary data.</text>
</comment>
<feature type="transmembrane region" description="Helical" evidence="1">
    <location>
        <begin position="59"/>
        <end position="76"/>
    </location>
</feature>
<keyword evidence="1" id="KW-0472">Membrane</keyword>
<organism evidence="2 3">
    <name type="scientific">Rotaria sordida</name>
    <dbReference type="NCBI Taxonomy" id="392033"/>
    <lineage>
        <taxon>Eukaryota</taxon>
        <taxon>Metazoa</taxon>
        <taxon>Spiralia</taxon>
        <taxon>Gnathifera</taxon>
        <taxon>Rotifera</taxon>
        <taxon>Eurotatoria</taxon>
        <taxon>Bdelloidea</taxon>
        <taxon>Philodinida</taxon>
        <taxon>Philodinidae</taxon>
        <taxon>Rotaria</taxon>
    </lineage>
</organism>
<keyword evidence="1" id="KW-0812">Transmembrane</keyword>